<feature type="domain" description="LITAF" evidence="2">
    <location>
        <begin position="133"/>
        <end position="201"/>
    </location>
</feature>
<dbReference type="OrthoDB" id="7765058at2759"/>
<dbReference type="InterPro" id="IPR006629">
    <property type="entry name" value="LITAF"/>
</dbReference>
<evidence type="ECO:0000259" key="2">
    <source>
        <dbReference type="SMART" id="SM00714"/>
    </source>
</evidence>
<evidence type="ECO:0000256" key="1">
    <source>
        <dbReference type="SAM" id="Phobius"/>
    </source>
</evidence>
<dbReference type="SMART" id="SM00714">
    <property type="entry name" value="LITAF"/>
    <property type="match status" value="1"/>
</dbReference>
<protein>
    <recommendedName>
        <fullName evidence="2">LITAF domain-containing protein</fullName>
    </recommendedName>
</protein>
<feature type="transmembrane region" description="Helical" evidence="1">
    <location>
        <begin position="160"/>
        <end position="178"/>
    </location>
</feature>
<proteinExistence type="predicted"/>
<dbReference type="Proteomes" id="UP001153636">
    <property type="component" value="Chromosome 1"/>
</dbReference>
<evidence type="ECO:0000313" key="3">
    <source>
        <dbReference type="EMBL" id="CAH1099839.1"/>
    </source>
</evidence>
<keyword evidence="4" id="KW-1185">Reference proteome</keyword>
<name>A0A9P0CD58_9CUCU</name>
<accession>A0A9P0CD58</accession>
<keyword evidence="1" id="KW-1133">Transmembrane helix</keyword>
<dbReference type="AlphaFoldDB" id="A0A9P0CD58"/>
<keyword evidence="1" id="KW-0472">Membrane</keyword>
<keyword evidence="1" id="KW-0812">Transmembrane</keyword>
<sequence length="208" mass="24259">MDYYLKCELCGEELQVNCTCPLGKHLLEHHPDVDLTFFSSYEDLTAKRRRICRNKDTKTDSNAIWICKNWSKEDLKNSNVVYKAASDTKPIKKNTIKRRTLICKPPIKYKPVKKTIKKNTVLSTTVESWKESSLRVRCPNCNLMDRPHIRKRITNVVDKPLGIFLLFTCWPICFFPFLTPHNEEMELFCRNCGYNMGDQIQGKCTCAL</sequence>
<reference evidence="3" key="1">
    <citation type="submission" date="2022-01" db="EMBL/GenBank/DDBJ databases">
        <authorList>
            <person name="King R."/>
        </authorList>
    </citation>
    <scope>NUCLEOTIDE SEQUENCE</scope>
</reference>
<gene>
    <name evidence="3" type="ORF">PSYICH_LOCUS1386</name>
</gene>
<organism evidence="3 4">
    <name type="scientific">Psylliodes chrysocephalus</name>
    <dbReference type="NCBI Taxonomy" id="3402493"/>
    <lineage>
        <taxon>Eukaryota</taxon>
        <taxon>Metazoa</taxon>
        <taxon>Ecdysozoa</taxon>
        <taxon>Arthropoda</taxon>
        <taxon>Hexapoda</taxon>
        <taxon>Insecta</taxon>
        <taxon>Pterygota</taxon>
        <taxon>Neoptera</taxon>
        <taxon>Endopterygota</taxon>
        <taxon>Coleoptera</taxon>
        <taxon>Polyphaga</taxon>
        <taxon>Cucujiformia</taxon>
        <taxon>Chrysomeloidea</taxon>
        <taxon>Chrysomelidae</taxon>
        <taxon>Galerucinae</taxon>
        <taxon>Alticini</taxon>
        <taxon>Psylliodes</taxon>
    </lineage>
</organism>
<dbReference type="Pfam" id="PF10601">
    <property type="entry name" value="zf-LITAF-like"/>
    <property type="match status" value="1"/>
</dbReference>
<evidence type="ECO:0000313" key="4">
    <source>
        <dbReference type="Proteomes" id="UP001153636"/>
    </source>
</evidence>
<dbReference type="EMBL" id="OV651813">
    <property type="protein sequence ID" value="CAH1099839.1"/>
    <property type="molecule type" value="Genomic_DNA"/>
</dbReference>